<dbReference type="PROSITE" id="PS51257">
    <property type="entry name" value="PROKAR_LIPOPROTEIN"/>
    <property type="match status" value="1"/>
</dbReference>
<evidence type="ECO:0000256" key="2">
    <source>
        <dbReference type="SAM" id="SignalP"/>
    </source>
</evidence>
<name>A0ABM7PM32_9BACT</name>
<dbReference type="Proteomes" id="UP001320148">
    <property type="component" value="Chromosome"/>
</dbReference>
<dbReference type="InterPro" id="IPR029030">
    <property type="entry name" value="Caspase-like_dom_sf"/>
</dbReference>
<feature type="chain" id="PRO_5046493236" description="Peptidase C14 caspase domain-containing protein" evidence="2">
    <location>
        <begin position="21"/>
        <end position="586"/>
    </location>
</feature>
<protein>
    <recommendedName>
        <fullName evidence="3">Peptidase C14 caspase domain-containing protein</fullName>
    </recommendedName>
</protein>
<dbReference type="EMBL" id="AP024488">
    <property type="protein sequence ID" value="BCS98582.1"/>
    <property type="molecule type" value="Genomic_DNA"/>
</dbReference>
<feature type="signal peptide" evidence="2">
    <location>
        <begin position="1"/>
        <end position="20"/>
    </location>
</feature>
<organism evidence="4 5">
    <name type="scientific">Desulfoluna limicola</name>
    <dbReference type="NCBI Taxonomy" id="2810562"/>
    <lineage>
        <taxon>Bacteria</taxon>
        <taxon>Pseudomonadati</taxon>
        <taxon>Thermodesulfobacteriota</taxon>
        <taxon>Desulfobacteria</taxon>
        <taxon>Desulfobacterales</taxon>
        <taxon>Desulfolunaceae</taxon>
        <taxon>Desulfoluna</taxon>
    </lineage>
</organism>
<keyword evidence="5" id="KW-1185">Reference proteome</keyword>
<gene>
    <name evidence="4" type="ORF">DSLASN_42140</name>
</gene>
<evidence type="ECO:0000256" key="1">
    <source>
        <dbReference type="SAM" id="MobiDB-lite"/>
    </source>
</evidence>
<accession>A0ABM7PM32</accession>
<feature type="region of interest" description="Disordered" evidence="1">
    <location>
        <begin position="562"/>
        <end position="586"/>
    </location>
</feature>
<dbReference type="SUPFAM" id="SSF52129">
    <property type="entry name" value="Caspase-like"/>
    <property type="match status" value="1"/>
</dbReference>
<dbReference type="RefSeq" id="WP_236889973.1">
    <property type="nucleotide sequence ID" value="NZ_AP024488.1"/>
</dbReference>
<keyword evidence="2" id="KW-0732">Signal</keyword>
<evidence type="ECO:0000259" key="3">
    <source>
        <dbReference type="Pfam" id="PF00656"/>
    </source>
</evidence>
<evidence type="ECO:0000313" key="5">
    <source>
        <dbReference type="Proteomes" id="UP001320148"/>
    </source>
</evidence>
<reference evidence="4 5" key="1">
    <citation type="submission" date="2021-02" db="EMBL/GenBank/DDBJ databases">
        <title>Complete genome of Desulfoluna sp. strain ASN36.</title>
        <authorList>
            <person name="Takahashi A."/>
            <person name="Kojima H."/>
            <person name="Fukui M."/>
        </authorList>
    </citation>
    <scope>NUCLEOTIDE SEQUENCE [LARGE SCALE GENOMIC DNA]</scope>
    <source>
        <strain evidence="4 5">ASN36</strain>
    </source>
</reference>
<evidence type="ECO:0000313" key="4">
    <source>
        <dbReference type="EMBL" id="BCS98582.1"/>
    </source>
</evidence>
<proteinExistence type="predicted"/>
<dbReference type="Gene3D" id="3.40.50.1460">
    <property type="match status" value="1"/>
</dbReference>
<dbReference type="Pfam" id="PF00656">
    <property type="entry name" value="Peptidase_C14"/>
    <property type="match status" value="1"/>
</dbReference>
<sequence>MKRVLSVLTVILLFTSCAQKHFTFEYEGEPFVAPGASVASGCSVGILPEGAGHPGFRLVTSKKVLELVAKTRVQAKGVTNWEIHGYEPDVMLILGGTLSTVAGVVVTPALWVKRLFVGWGDPDSEDEVRQRLYDRHLRSWLFMGYVWAPVDYDVLARRQEIYETGNTLELPSPDGAEVMALDDQRRRVELLSYGDGLHRPVLTDALLESRALHVTAYCDGDSSSSSIDLLPWYRQKYGLSLEEAEAFNALEPGRRPYLLKFSPDLRSAFLALDEAGWKAFAARVPLEAVGDRGLVEAALGTGVDTDEKAVFSFEDDLPALLNASRRTSPDIETWLFAMGIEDYDQTSPITYSRRSAELFTQVAMKRLGVPAENVFLLTDDGETEIQGLKGRVFPATAASIKDQLRFLMRDVAEGDRIYVYYSGHGLPSLMDGGHSYLLARDQAPDFIHTAPHFRVDTFYQTLAKSRADEIVVFMDSCFTGVADGVSVFGNGRAATRLVPKTPTFDEDRMAVITAGTERQFSNAYPEKGHRLFSYFLMKELMKDHETLESLYDSLFKQTRRVSRSRGGTQVQEPTIRGNVQMKLPRL</sequence>
<feature type="domain" description="Peptidase C14 caspase" evidence="3">
    <location>
        <begin position="338"/>
        <end position="571"/>
    </location>
</feature>
<dbReference type="InterPro" id="IPR011600">
    <property type="entry name" value="Pept_C14_caspase"/>
</dbReference>